<dbReference type="Pfam" id="PF26344">
    <property type="entry name" value="YuzC"/>
    <property type="match status" value="1"/>
</dbReference>
<dbReference type="AlphaFoldDB" id="A0A223EIB0"/>
<dbReference type="GeneID" id="56473933"/>
<gene>
    <name evidence="1" type="ORF">BS1321_14345</name>
</gene>
<sequence>MEDFPYFLYDPILFPPHAGAMNMYREREGTLRPYSATNPDVLVKSAKTSQSILLDVKKVMDTLATSKPFSNRLMTAAQASQTSVVIDMIRKIGIKNEPDITYNPDGIRFDFYPKAEEENCHIIVSLKWRDV</sequence>
<organism evidence="1 2">
    <name type="scientific">Peribacillus simplex NBRC 15720 = DSM 1321</name>
    <dbReference type="NCBI Taxonomy" id="1349754"/>
    <lineage>
        <taxon>Bacteria</taxon>
        <taxon>Bacillati</taxon>
        <taxon>Bacillota</taxon>
        <taxon>Bacilli</taxon>
        <taxon>Bacillales</taxon>
        <taxon>Bacillaceae</taxon>
        <taxon>Peribacillus</taxon>
    </lineage>
</organism>
<dbReference type="InterPro" id="IPR058870">
    <property type="entry name" value="YuzC"/>
</dbReference>
<proteinExistence type="predicted"/>
<protein>
    <recommendedName>
        <fullName evidence="3">Inner spore coat protein</fullName>
    </recommendedName>
</protein>
<dbReference type="RefSeq" id="WP_063234057.1">
    <property type="nucleotide sequence ID" value="NZ_BCVO01000013.1"/>
</dbReference>
<evidence type="ECO:0000313" key="1">
    <source>
        <dbReference type="EMBL" id="ASS94999.1"/>
    </source>
</evidence>
<accession>A0A223EIB0</accession>
<reference evidence="1 2" key="1">
    <citation type="submission" date="2016-10" db="EMBL/GenBank/DDBJ databases">
        <title>The whole genome sequencing and assembly of Bacillus simplex DSM 1321 strain.</title>
        <authorList>
            <person name="Park M.-K."/>
            <person name="Lee Y.-J."/>
            <person name="Yi H."/>
            <person name="Bahn Y.-S."/>
            <person name="Kim J.F."/>
            <person name="Lee D.-W."/>
        </authorList>
    </citation>
    <scope>NUCLEOTIDE SEQUENCE [LARGE SCALE GENOMIC DNA]</scope>
    <source>
        <strain evidence="1 2">DSM 1321</strain>
    </source>
</reference>
<evidence type="ECO:0008006" key="3">
    <source>
        <dbReference type="Google" id="ProtNLM"/>
    </source>
</evidence>
<dbReference type="OrthoDB" id="2615349at2"/>
<name>A0A223EIB0_9BACI</name>
<dbReference type="EMBL" id="CP017704">
    <property type="protein sequence ID" value="ASS94999.1"/>
    <property type="molecule type" value="Genomic_DNA"/>
</dbReference>
<dbReference type="Proteomes" id="UP000214618">
    <property type="component" value="Chromosome"/>
</dbReference>
<evidence type="ECO:0000313" key="2">
    <source>
        <dbReference type="Proteomes" id="UP000214618"/>
    </source>
</evidence>